<proteinExistence type="predicted"/>
<keyword evidence="2" id="KW-1185">Reference proteome</keyword>
<gene>
    <name evidence="1" type="ORF">WMY93_019625</name>
</gene>
<sequence>MFPSQVLKVPQCTFNFLSTDFRALGKTNIKVQSRRDWTIFRSPELQGLDDPQRSRAAAIGRSSEVQSCRDWTILRGPELQRLDNPQRTRAAAIGRSSEVQSCCDWTILRGPELQGLDDPQRSKAAGIGRSSEVQSFCHLPLLRNTIYLQHTQVHEHTIYLMTHKHTTIYLQHTDTVHEHISMYQTRDAPIQLFLEASGCRPVPGVSYYLDVGEASGYRDL</sequence>
<comment type="caution">
    <text evidence="1">The sequence shown here is derived from an EMBL/GenBank/DDBJ whole genome shotgun (WGS) entry which is preliminary data.</text>
</comment>
<evidence type="ECO:0000313" key="2">
    <source>
        <dbReference type="Proteomes" id="UP001460270"/>
    </source>
</evidence>
<name>A0AAW0NQT1_9GOBI</name>
<accession>A0AAW0NQT1</accession>
<organism evidence="1 2">
    <name type="scientific">Mugilogobius chulae</name>
    <name type="common">yellowstripe goby</name>
    <dbReference type="NCBI Taxonomy" id="88201"/>
    <lineage>
        <taxon>Eukaryota</taxon>
        <taxon>Metazoa</taxon>
        <taxon>Chordata</taxon>
        <taxon>Craniata</taxon>
        <taxon>Vertebrata</taxon>
        <taxon>Euteleostomi</taxon>
        <taxon>Actinopterygii</taxon>
        <taxon>Neopterygii</taxon>
        <taxon>Teleostei</taxon>
        <taxon>Neoteleostei</taxon>
        <taxon>Acanthomorphata</taxon>
        <taxon>Gobiaria</taxon>
        <taxon>Gobiiformes</taxon>
        <taxon>Gobioidei</taxon>
        <taxon>Gobiidae</taxon>
        <taxon>Gobionellinae</taxon>
        <taxon>Mugilogobius</taxon>
    </lineage>
</organism>
<reference evidence="2" key="1">
    <citation type="submission" date="2024-04" db="EMBL/GenBank/DDBJ databases">
        <title>Salinicola lusitanus LLJ914,a marine bacterium isolated from the Okinawa Trough.</title>
        <authorList>
            <person name="Li J."/>
        </authorList>
    </citation>
    <scope>NUCLEOTIDE SEQUENCE [LARGE SCALE GENOMIC DNA]</scope>
</reference>
<dbReference type="Proteomes" id="UP001460270">
    <property type="component" value="Unassembled WGS sequence"/>
</dbReference>
<dbReference type="EMBL" id="JBBPFD010000014">
    <property type="protein sequence ID" value="KAK7898772.1"/>
    <property type="molecule type" value="Genomic_DNA"/>
</dbReference>
<evidence type="ECO:0000313" key="1">
    <source>
        <dbReference type="EMBL" id="KAK7898772.1"/>
    </source>
</evidence>
<protein>
    <submittedName>
        <fullName evidence="1">Uncharacterized protein</fullName>
    </submittedName>
</protein>
<dbReference type="AlphaFoldDB" id="A0AAW0NQT1"/>